<keyword evidence="4" id="KW-0804">Transcription</keyword>
<dbReference type="GO" id="GO:0003700">
    <property type="term" value="F:DNA-binding transcription factor activity"/>
    <property type="evidence" value="ECO:0007669"/>
    <property type="project" value="InterPro"/>
</dbReference>
<dbReference type="PANTHER" id="PTHR30537:SF3">
    <property type="entry name" value="TRANSCRIPTIONAL REGULATORY PROTEIN"/>
    <property type="match status" value="1"/>
</dbReference>
<dbReference type="AlphaFoldDB" id="A0AA48KIY5"/>
<evidence type="ECO:0000256" key="1">
    <source>
        <dbReference type="ARBA" id="ARBA00009437"/>
    </source>
</evidence>
<keyword evidence="3" id="KW-0238">DNA-binding</keyword>
<evidence type="ECO:0000256" key="2">
    <source>
        <dbReference type="ARBA" id="ARBA00023015"/>
    </source>
</evidence>
<evidence type="ECO:0000313" key="7">
    <source>
        <dbReference type="Proteomes" id="UP001337723"/>
    </source>
</evidence>
<dbReference type="Proteomes" id="UP001337723">
    <property type="component" value="Chromosome"/>
</dbReference>
<dbReference type="GO" id="GO:0006351">
    <property type="term" value="P:DNA-templated transcription"/>
    <property type="evidence" value="ECO:0007669"/>
    <property type="project" value="TreeGrafter"/>
</dbReference>
<dbReference type="PANTHER" id="PTHR30537">
    <property type="entry name" value="HTH-TYPE TRANSCRIPTIONAL REGULATOR"/>
    <property type="match status" value="1"/>
</dbReference>
<dbReference type="InterPro" id="IPR000847">
    <property type="entry name" value="LysR_HTH_N"/>
</dbReference>
<dbReference type="SUPFAM" id="SSF53850">
    <property type="entry name" value="Periplasmic binding protein-like II"/>
    <property type="match status" value="1"/>
</dbReference>
<dbReference type="Pfam" id="PF03466">
    <property type="entry name" value="LysR_substrate"/>
    <property type="match status" value="1"/>
</dbReference>
<proteinExistence type="inferred from homology"/>
<dbReference type="InterPro" id="IPR036388">
    <property type="entry name" value="WH-like_DNA-bd_sf"/>
</dbReference>
<dbReference type="InterPro" id="IPR005119">
    <property type="entry name" value="LysR_subst-bd"/>
</dbReference>
<accession>A0AA48KIY5</accession>
<keyword evidence="7" id="KW-1185">Reference proteome</keyword>
<dbReference type="Gene3D" id="3.40.190.290">
    <property type="match status" value="1"/>
</dbReference>
<feature type="domain" description="HTH lysR-type" evidence="5">
    <location>
        <begin position="1"/>
        <end position="61"/>
    </location>
</feature>
<gene>
    <name evidence="6" type="ORF">MACH21_04450</name>
</gene>
<dbReference type="SUPFAM" id="SSF46785">
    <property type="entry name" value="Winged helix' DNA-binding domain"/>
    <property type="match status" value="1"/>
</dbReference>
<name>A0AA48KIY5_9RHOB</name>
<evidence type="ECO:0000256" key="3">
    <source>
        <dbReference type="ARBA" id="ARBA00023125"/>
    </source>
</evidence>
<organism evidence="6 7">
    <name type="scientific">Roseicyclus marinus</name>
    <dbReference type="NCBI Taxonomy" id="2161673"/>
    <lineage>
        <taxon>Bacteria</taxon>
        <taxon>Pseudomonadati</taxon>
        <taxon>Pseudomonadota</taxon>
        <taxon>Alphaproteobacteria</taxon>
        <taxon>Rhodobacterales</taxon>
        <taxon>Roseobacteraceae</taxon>
        <taxon>Roseicyclus</taxon>
    </lineage>
</organism>
<comment type="similarity">
    <text evidence="1">Belongs to the LysR transcriptional regulatory family.</text>
</comment>
<dbReference type="GO" id="GO:0043565">
    <property type="term" value="F:sequence-specific DNA binding"/>
    <property type="evidence" value="ECO:0007669"/>
    <property type="project" value="TreeGrafter"/>
</dbReference>
<dbReference type="RefSeq" id="WP_338274002.1">
    <property type="nucleotide sequence ID" value="NZ_AP027266.1"/>
</dbReference>
<dbReference type="PROSITE" id="PS50931">
    <property type="entry name" value="HTH_LYSR"/>
    <property type="match status" value="1"/>
</dbReference>
<keyword evidence="2" id="KW-0805">Transcription regulation</keyword>
<reference evidence="6 7" key="1">
    <citation type="submission" date="2023-01" db="EMBL/GenBank/DDBJ databases">
        <title>Complete genome sequence of Roseicyclus marinus strain Dej080120_10.</title>
        <authorList>
            <person name="Ueki S."/>
            <person name="Maruyama F."/>
        </authorList>
    </citation>
    <scope>NUCLEOTIDE SEQUENCE [LARGE SCALE GENOMIC DNA]</scope>
    <source>
        <strain evidence="6 7">Dej080120_10</strain>
    </source>
</reference>
<dbReference type="InterPro" id="IPR058163">
    <property type="entry name" value="LysR-type_TF_proteobact-type"/>
</dbReference>
<dbReference type="Gene3D" id="1.10.10.10">
    <property type="entry name" value="Winged helix-like DNA-binding domain superfamily/Winged helix DNA-binding domain"/>
    <property type="match status" value="1"/>
</dbReference>
<dbReference type="Pfam" id="PF00126">
    <property type="entry name" value="HTH_1"/>
    <property type="match status" value="1"/>
</dbReference>
<evidence type="ECO:0000313" key="6">
    <source>
        <dbReference type="EMBL" id="BDW84268.1"/>
    </source>
</evidence>
<dbReference type="KEGG" id="rmai:MACH21_04450"/>
<sequence>MSFDHWDEIRTAYQVARVGTVSGAAEALGVHHATVIRHIDALEGRLGAKLFQRHARGYTPTEAGQDLLNVAAQTDDQFTQLAGRIKGRGDEVTGELIVTSLDALSPLIVPAIGDFMERHPDLRVRLMTDHRLFRLEYGEAHVAIRAGTLPDQPDNVVQPFFTQTIRLMASRDYVARFGTLERGNVEDHRFIGTVEDSPRAPYYRWLNEHVPASSIHFRATSMMAGKVAVVSGMGIGFLPTWEMEGTENLVEVLPPLEDWSARIWLVTHMDLHRTAKVQTFVRFLKDKVKTWGVDTP</sequence>
<evidence type="ECO:0000256" key="4">
    <source>
        <dbReference type="ARBA" id="ARBA00023163"/>
    </source>
</evidence>
<protein>
    <submittedName>
        <fullName evidence="6">LysR family transcriptional regulator</fullName>
    </submittedName>
</protein>
<dbReference type="EMBL" id="AP027266">
    <property type="protein sequence ID" value="BDW84268.1"/>
    <property type="molecule type" value="Genomic_DNA"/>
</dbReference>
<evidence type="ECO:0000259" key="5">
    <source>
        <dbReference type="PROSITE" id="PS50931"/>
    </source>
</evidence>
<dbReference type="InterPro" id="IPR036390">
    <property type="entry name" value="WH_DNA-bd_sf"/>
</dbReference>